<evidence type="ECO:0000313" key="8">
    <source>
        <dbReference type="Ensembl" id="ENSCMIP00000031339.1"/>
    </source>
</evidence>
<dbReference type="InterPro" id="IPR008604">
    <property type="entry name" value="MAP7_fam"/>
</dbReference>
<dbReference type="AlphaFoldDB" id="A0A4W3ILZ0"/>
<keyword evidence="9" id="KW-1185">Reference proteome</keyword>
<comment type="subcellular location">
    <subcellularLocation>
        <location evidence="1">Cytoplasm</location>
        <location evidence="1">Cytoskeleton</location>
    </subcellularLocation>
</comment>
<dbReference type="InterPro" id="IPR051483">
    <property type="entry name" value="MAP7_domain-containing"/>
</dbReference>
<evidence type="ECO:0000256" key="4">
    <source>
        <dbReference type="ARBA" id="ARBA00023054"/>
    </source>
</evidence>
<evidence type="ECO:0000256" key="5">
    <source>
        <dbReference type="ARBA" id="ARBA00023212"/>
    </source>
</evidence>
<accession>A0A4W3ILZ0</accession>
<dbReference type="PANTHER" id="PTHR15073">
    <property type="entry name" value="MICROTUBULE-ASSOCIATED PROTEIN"/>
    <property type="match status" value="1"/>
</dbReference>
<dbReference type="Proteomes" id="UP000314986">
    <property type="component" value="Unassembled WGS sequence"/>
</dbReference>
<reference evidence="8" key="4">
    <citation type="submission" date="2025-08" db="UniProtKB">
        <authorList>
            <consortium name="Ensembl"/>
        </authorList>
    </citation>
    <scope>IDENTIFICATION</scope>
</reference>
<feature type="region of interest" description="Disordered" evidence="7">
    <location>
        <begin position="332"/>
        <end position="423"/>
    </location>
</feature>
<dbReference type="Pfam" id="PF05672">
    <property type="entry name" value="MAP7"/>
    <property type="match status" value="2"/>
</dbReference>
<keyword evidence="5" id="KW-0206">Cytoskeleton</keyword>
<dbReference type="PANTHER" id="PTHR15073:SF2">
    <property type="entry name" value="MAP7 DOMAIN-CONTAINING PROTEIN 1"/>
    <property type="match status" value="1"/>
</dbReference>
<evidence type="ECO:0000256" key="7">
    <source>
        <dbReference type="SAM" id="MobiDB-lite"/>
    </source>
</evidence>
<organism evidence="8 9">
    <name type="scientific">Callorhinchus milii</name>
    <name type="common">Ghost shark</name>
    <dbReference type="NCBI Taxonomy" id="7868"/>
    <lineage>
        <taxon>Eukaryota</taxon>
        <taxon>Metazoa</taxon>
        <taxon>Chordata</taxon>
        <taxon>Craniata</taxon>
        <taxon>Vertebrata</taxon>
        <taxon>Chondrichthyes</taxon>
        <taxon>Holocephali</taxon>
        <taxon>Chimaeriformes</taxon>
        <taxon>Callorhinchidae</taxon>
        <taxon>Callorhinchus</taxon>
    </lineage>
</organism>
<feature type="region of interest" description="Disordered" evidence="7">
    <location>
        <begin position="463"/>
        <end position="497"/>
    </location>
</feature>
<dbReference type="GeneTree" id="ENSGT00950000182941"/>
<reference evidence="8" key="5">
    <citation type="submission" date="2025-09" db="UniProtKB">
        <authorList>
            <consortium name="Ensembl"/>
        </authorList>
    </citation>
    <scope>IDENTIFICATION</scope>
</reference>
<reference evidence="9" key="1">
    <citation type="journal article" date="2006" name="Science">
        <title>Ancient noncoding elements conserved in the human genome.</title>
        <authorList>
            <person name="Venkatesh B."/>
            <person name="Kirkness E.F."/>
            <person name="Loh Y.H."/>
            <person name="Halpern A.L."/>
            <person name="Lee A.P."/>
            <person name="Johnson J."/>
            <person name="Dandona N."/>
            <person name="Viswanathan L.D."/>
            <person name="Tay A."/>
            <person name="Venter J.C."/>
            <person name="Strausberg R.L."/>
            <person name="Brenner S."/>
        </authorList>
    </citation>
    <scope>NUCLEOTIDE SEQUENCE [LARGE SCALE GENOMIC DNA]</scope>
</reference>
<feature type="coiled-coil region" evidence="6">
    <location>
        <begin position="48"/>
        <end position="88"/>
    </location>
</feature>
<sequence length="539" mass="61537">KPVSEPLRWLARSSLKREERICHLSLFLSAAKKSLWLEREEKAKLLREKQVDERRKKLEEQRLKTEKRRAAQEERERLKHEKNKVTITHWLSIPNYKWIILKLCSERCSISAVNLPKHVDSVLNKRLSKSSATLWNSPNRTRRLQLSPWESSIVDRLMTPTLSFLARSRSVAVLSGNGRDQVVPLCPRSASASPVAAQTGNKPGHRCSNLWRASLSSPIVPSRHKTESPPVRTHHRCLRMTEQAAWAEWLPPVPSWRVESNPSQALWVERAGLGCKGDSGMCEGHYINASCCYCCNMVLCCVVGASPAKSMAGTTDPEEAVRLLAERRRLAREQRDREEQERKEQEEQQRYVRTGSREERLGKQFQHRGGEQPRRDTEPSFLLQREEAEALAREEAERQRLEREKHFQREDQERMERKKREGMVRATENKSYILLLRSPALHGECEQQPGLSNGVQLSKQENGFCHKGSASQPLPNHTETETESLDSNGEKEPAGVGTLASPAIPIIAFEEENSFIKKAAGIQSQHVAVLIKCRSRVCE</sequence>
<protein>
    <submittedName>
        <fullName evidence="8">MAP7 domain-containing protein 1-like</fullName>
    </submittedName>
</protein>
<reference evidence="9" key="2">
    <citation type="journal article" date="2007" name="PLoS Biol.">
        <title>Survey sequencing and comparative analysis of the elephant shark (Callorhinchus milii) genome.</title>
        <authorList>
            <person name="Venkatesh B."/>
            <person name="Kirkness E.F."/>
            <person name="Loh Y.H."/>
            <person name="Halpern A.L."/>
            <person name="Lee A.P."/>
            <person name="Johnson J."/>
            <person name="Dandona N."/>
            <person name="Viswanathan L.D."/>
            <person name="Tay A."/>
            <person name="Venter J.C."/>
            <person name="Strausberg R.L."/>
            <person name="Brenner S."/>
        </authorList>
    </citation>
    <scope>NUCLEOTIDE SEQUENCE [LARGE SCALE GENOMIC DNA]</scope>
</reference>
<dbReference type="Ensembl" id="ENSCMIT00000031815.1">
    <property type="protein sequence ID" value="ENSCMIP00000031339.1"/>
    <property type="gene ID" value="ENSCMIG00000013454.1"/>
</dbReference>
<dbReference type="GO" id="GO:0015630">
    <property type="term" value="C:microtubule cytoskeleton"/>
    <property type="evidence" value="ECO:0007669"/>
    <property type="project" value="InterPro"/>
</dbReference>
<keyword evidence="4 6" id="KW-0175">Coiled coil</keyword>
<comment type="similarity">
    <text evidence="2">Belongs to the MAP7 family.</text>
</comment>
<name>A0A4W3ILZ0_CALMI</name>
<keyword evidence="3" id="KW-0963">Cytoplasm</keyword>
<evidence type="ECO:0000256" key="2">
    <source>
        <dbReference type="ARBA" id="ARBA00007525"/>
    </source>
</evidence>
<evidence type="ECO:0000256" key="6">
    <source>
        <dbReference type="SAM" id="Coils"/>
    </source>
</evidence>
<evidence type="ECO:0000313" key="9">
    <source>
        <dbReference type="Proteomes" id="UP000314986"/>
    </source>
</evidence>
<dbReference type="GO" id="GO:0000226">
    <property type="term" value="P:microtubule cytoskeleton organization"/>
    <property type="evidence" value="ECO:0007669"/>
    <property type="project" value="InterPro"/>
</dbReference>
<evidence type="ECO:0000256" key="3">
    <source>
        <dbReference type="ARBA" id="ARBA00022490"/>
    </source>
</evidence>
<reference evidence="9" key="3">
    <citation type="journal article" date="2014" name="Nature">
        <title>Elephant shark genome provides unique insights into gnathostome evolution.</title>
        <authorList>
            <consortium name="International Elephant Shark Genome Sequencing Consortium"/>
            <person name="Venkatesh B."/>
            <person name="Lee A.P."/>
            <person name="Ravi V."/>
            <person name="Maurya A.K."/>
            <person name="Lian M.M."/>
            <person name="Swann J.B."/>
            <person name="Ohta Y."/>
            <person name="Flajnik M.F."/>
            <person name="Sutoh Y."/>
            <person name="Kasahara M."/>
            <person name="Hoon S."/>
            <person name="Gangu V."/>
            <person name="Roy S.W."/>
            <person name="Irimia M."/>
            <person name="Korzh V."/>
            <person name="Kondrychyn I."/>
            <person name="Lim Z.W."/>
            <person name="Tay B.H."/>
            <person name="Tohari S."/>
            <person name="Kong K.W."/>
            <person name="Ho S."/>
            <person name="Lorente-Galdos B."/>
            <person name="Quilez J."/>
            <person name="Marques-Bonet T."/>
            <person name="Raney B.J."/>
            <person name="Ingham P.W."/>
            <person name="Tay A."/>
            <person name="Hillier L.W."/>
            <person name="Minx P."/>
            <person name="Boehm T."/>
            <person name="Wilson R.K."/>
            <person name="Brenner S."/>
            <person name="Warren W.C."/>
        </authorList>
    </citation>
    <scope>NUCLEOTIDE SEQUENCE [LARGE SCALE GENOMIC DNA]</scope>
</reference>
<proteinExistence type="inferred from homology"/>
<evidence type="ECO:0000256" key="1">
    <source>
        <dbReference type="ARBA" id="ARBA00004245"/>
    </source>
</evidence>